<feature type="compositionally biased region" description="Polar residues" evidence="1">
    <location>
        <begin position="1"/>
        <end position="17"/>
    </location>
</feature>
<comment type="caution">
    <text evidence="3">The sequence shown here is derived from an EMBL/GenBank/DDBJ whole genome shotgun (WGS) entry which is preliminary data.</text>
</comment>
<dbReference type="PANTHER" id="PTHR37610:SF97">
    <property type="entry name" value="RETROTRANSPOSON GAG DOMAIN-CONTAINING PROTEIN"/>
    <property type="match status" value="1"/>
</dbReference>
<sequence length="110" mass="12638">MVNPSSVNPLNQPSANVDFSDPSRYQADQYENPYYLHNTDHPGLVLVSDRLTTASEFHFWRRSIRMALNVRNKLEFIDGTIAKPSLNHHDYGAWSRCNDMIATWLLNSVS</sequence>
<evidence type="ECO:0000256" key="1">
    <source>
        <dbReference type="SAM" id="MobiDB-lite"/>
    </source>
</evidence>
<protein>
    <recommendedName>
        <fullName evidence="2">Retrotransposon Copia-like N-terminal domain-containing protein</fullName>
    </recommendedName>
</protein>
<dbReference type="PANTHER" id="PTHR37610">
    <property type="entry name" value="CCHC-TYPE DOMAIN-CONTAINING PROTEIN"/>
    <property type="match status" value="1"/>
</dbReference>
<evidence type="ECO:0000313" key="4">
    <source>
        <dbReference type="Proteomes" id="UP000886595"/>
    </source>
</evidence>
<dbReference type="AlphaFoldDB" id="A0A8X7R771"/>
<gene>
    <name evidence="3" type="ORF">Bca52824_054052</name>
</gene>
<feature type="domain" description="Retrotransposon Copia-like N-terminal" evidence="2">
    <location>
        <begin position="37"/>
        <end position="85"/>
    </location>
</feature>
<dbReference type="OrthoDB" id="849963at2759"/>
<organism evidence="3 4">
    <name type="scientific">Brassica carinata</name>
    <name type="common">Ethiopian mustard</name>
    <name type="synonym">Abyssinian cabbage</name>
    <dbReference type="NCBI Taxonomy" id="52824"/>
    <lineage>
        <taxon>Eukaryota</taxon>
        <taxon>Viridiplantae</taxon>
        <taxon>Streptophyta</taxon>
        <taxon>Embryophyta</taxon>
        <taxon>Tracheophyta</taxon>
        <taxon>Spermatophyta</taxon>
        <taxon>Magnoliopsida</taxon>
        <taxon>eudicotyledons</taxon>
        <taxon>Gunneridae</taxon>
        <taxon>Pentapetalae</taxon>
        <taxon>rosids</taxon>
        <taxon>malvids</taxon>
        <taxon>Brassicales</taxon>
        <taxon>Brassicaceae</taxon>
        <taxon>Brassiceae</taxon>
        <taxon>Brassica</taxon>
    </lineage>
</organism>
<dbReference type="Proteomes" id="UP000886595">
    <property type="component" value="Unassembled WGS sequence"/>
</dbReference>
<evidence type="ECO:0000259" key="2">
    <source>
        <dbReference type="Pfam" id="PF14244"/>
    </source>
</evidence>
<name>A0A8X7R771_BRACI</name>
<accession>A0A8X7R771</accession>
<proteinExistence type="predicted"/>
<keyword evidence="4" id="KW-1185">Reference proteome</keyword>
<evidence type="ECO:0000313" key="3">
    <source>
        <dbReference type="EMBL" id="KAG2282832.1"/>
    </source>
</evidence>
<dbReference type="EMBL" id="JAAMPC010000011">
    <property type="protein sequence ID" value="KAG2282832.1"/>
    <property type="molecule type" value="Genomic_DNA"/>
</dbReference>
<dbReference type="InterPro" id="IPR029472">
    <property type="entry name" value="Copia-like_N"/>
</dbReference>
<reference evidence="3 4" key="1">
    <citation type="submission" date="2020-02" db="EMBL/GenBank/DDBJ databases">
        <authorList>
            <person name="Ma Q."/>
            <person name="Huang Y."/>
            <person name="Song X."/>
            <person name="Pei D."/>
        </authorList>
    </citation>
    <scope>NUCLEOTIDE SEQUENCE [LARGE SCALE GENOMIC DNA]</scope>
    <source>
        <strain evidence="3">Sxm20200214</strain>
        <tissue evidence="3">Leaf</tissue>
    </source>
</reference>
<feature type="region of interest" description="Disordered" evidence="1">
    <location>
        <begin position="1"/>
        <end position="23"/>
    </location>
</feature>
<dbReference type="Pfam" id="PF14244">
    <property type="entry name" value="Retrotran_gag_3"/>
    <property type="match status" value="1"/>
</dbReference>